<evidence type="ECO:0000313" key="1">
    <source>
        <dbReference type="EMBL" id="MDF2257170.1"/>
    </source>
</evidence>
<protein>
    <submittedName>
        <fullName evidence="1">Uncharacterized protein</fullName>
    </submittedName>
</protein>
<comment type="caution">
    <text evidence="1">The sequence shown here is derived from an EMBL/GenBank/DDBJ whole genome shotgun (WGS) entry which is preliminary data.</text>
</comment>
<dbReference type="Proteomes" id="UP001220022">
    <property type="component" value="Unassembled WGS sequence"/>
</dbReference>
<dbReference type="EMBL" id="JARHTQ010000009">
    <property type="protein sequence ID" value="MDF2257170.1"/>
    <property type="molecule type" value="Genomic_DNA"/>
</dbReference>
<organism evidence="1 2">
    <name type="scientific">Streptantibioticus ferralitis</name>
    <dbReference type="NCBI Taxonomy" id="236510"/>
    <lineage>
        <taxon>Bacteria</taxon>
        <taxon>Bacillati</taxon>
        <taxon>Actinomycetota</taxon>
        <taxon>Actinomycetes</taxon>
        <taxon>Kitasatosporales</taxon>
        <taxon>Streptomycetaceae</taxon>
        <taxon>Streptantibioticus</taxon>
    </lineage>
</organism>
<accession>A0ABT5Z009</accession>
<gene>
    <name evidence="1" type="ORF">P2L57_15945</name>
</gene>
<name>A0ABT5Z009_9ACTN</name>
<proteinExistence type="predicted"/>
<evidence type="ECO:0000313" key="2">
    <source>
        <dbReference type="Proteomes" id="UP001220022"/>
    </source>
</evidence>
<dbReference type="RefSeq" id="WP_275814757.1">
    <property type="nucleotide sequence ID" value="NZ_BAAANM010000023.1"/>
</dbReference>
<sequence length="116" mass="13702">MATIQDEIPGLVIQTVRHPEIRTATATIQQQFEEFHRLNPWVLKALESLTADYLARGARRVGIGMLFEVLRWRYTTATEGDEFRLNNNFRSRYVRLIVERHPQWQSAFEVRSLRTD</sequence>
<keyword evidence="2" id="KW-1185">Reference proteome</keyword>
<reference evidence="1 2" key="1">
    <citation type="submission" date="2023-03" db="EMBL/GenBank/DDBJ databases">
        <title>Draft genome sequence of type strain Streptomyces ferralitis JCM 14344.</title>
        <authorList>
            <person name="Klaysubun C."/>
            <person name="Duangmal K."/>
        </authorList>
    </citation>
    <scope>NUCLEOTIDE SEQUENCE [LARGE SCALE GENOMIC DNA]</scope>
    <source>
        <strain evidence="1 2">JCM 14344</strain>
    </source>
</reference>